<dbReference type="SUPFAM" id="SSF47413">
    <property type="entry name" value="lambda repressor-like DNA-binding domains"/>
    <property type="match status" value="1"/>
</dbReference>
<keyword evidence="4 6" id="KW-0802">TPR repeat</keyword>
<keyword evidence="2" id="KW-0963">Cytoplasm</keyword>
<keyword evidence="3" id="KW-0677">Repeat</keyword>
<evidence type="ECO:0000256" key="1">
    <source>
        <dbReference type="ARBA" id="ARBA00004496"/>
    </source>
</evidence>
<comment type="similarity">
    <text evidence="5">Belongs to the Rap family.</text>
</comment>
<keyword evidence="8" id="KW-0238">DNA-binding</keyword>
<dbReference type="PANTHER" id="PTHR46630:SF1">
    <property type="entry name" value="TETRATRICOPEPTIDE REPEAT PROTEIN 29"/>
    <property type="match status" value="1"/>
</dbReference>
<feature type="repeat" description="TPR" evidence="6">
    <location>
        <begin position="294"/>
        <end position="327"/>
    </location>
</feature>
<evidence type="ECO:0000256" key="3">
    <source>
        <dbReference type="ARBA" id="ARBA00022737"/>
    </source>
</evidence>
<dbReference type="Pfam" id="PF13432">
    <property type="entry name" value="TPR_16"/>
    <property type="match status" value="1"/>
</dbReference>
<protein>
    <submittedName>
        <fullName evidence="8">DNA-binding transcriptional regulator, XRE-family HTH domain</fullName>
    </submittedName>
</protein>
<gene>
    <name evidence="8" type="ORF">SAMN05444955_102326</name>
</gene>
<dbReference type="PROSITE" id="PS50943">
    <property type="entry name" value="HTH_CROC1"/>
    <property type="match status" value="1"/>
</dbReference>
<dbReference type="Gene3D" id="1.25.40.10">
    <property type="entry name" value="Tetratricopeptide repeat domain"/>
    <property type="match status" value="3"/>
</dbReference>
<keyword evidence="9" id="KW-1185">Reference proteome</keyword>
<dbReference type="OrthoDB" id="2470999at2"/>
<feature type="repeat" description="TPR" evidence="6">
    <location>
        <begin position="214"/>
        <end position="247"/>
    </location>
</feature>
<dbReference type="SUPFAM" id="SSF48452">
    <property type="entry name" value="TPR-like"/>
    <property type="match status" value="3"/>
</dbReference>
<dbReference type="CDD" id="cd00093">
    <property type="entry name" value="HTH_XRE"/>
    <property type="match status" value="1"/>
</dbReference>
<dbReference type="PROSITE" id="PS50005">
    <property type="entry name" value="TPR"/>
    <property type="match status" value="3"/>
</dbReference>
<organism evidence="8 9">
    <name type="scientific">Lihuaxuella thermophila</name>
    <dbReference type="NCBI Taxonomy" id="1173111"/>
    <lineage>
        <taxon>Bacteria</taxon>
        <taxon>Bacillati</taxon>
        <taxon>Bacillota</taxon>
        <taxon>Bacilli</taxon>
        <taxon>Bacillales</taxon>
        <taxon>Thermoactinomycetaceae</taxon>
        <taxon>Lihuaxuella</taxon>
    </lineage>
</organism>
<name>A0A1H8BRN6_9BACL</name>
<dbReference type="InterPro" id="IPR051476">
    <property type="entry name" value="Bac_ResReg_Asp_Phosphatase"/>
</dbReference>
<evidence type="ECO:0000256" key="2">
    <source>
        <dbReference type="ARBA" id="ARBA00022490"/>
    </source>
</evidence>
<dbReference type="InterPro" id="IPR001387">
    <property type="entry name" value="Cro/C1-type_HTH"/>
</dbReference>
<dbReference type="InterPro" id="IPR011990">
    <property type="entry name" value="TPR-like_helical_dom_sf"/>
</dbReference>
<dbReference type="GO" id="GO:0003677">
    <property type="term" value="F:DNA binding"/>
    <property type="evidence" value="ECO:0007669"/>
    <property type="project" value="UniProtKB-KW"/>
</dbReference>
<feature type="domain" description="HTH cro/C1-type" evidence="7">
    <location>
        <begin position="26"/>
        <end position="79"/>
    </location>
</feature>
<dbReference type="GO" id="GO:0005737">
    <property type="term" value="C:cytoplasm"/>
    <property type="evidence" value="ECO:0007669"/>
    <property type="project" value="UniProtKB-SubCell"/>
</dbReference>
<evidence type="ECO:0000313" key="9">
    <source>
        <dbReference type="Proteomes" id="UP000199695"/>
    </source>
</evidence>
<dbReference type="SMART" id="SM00530">
    <property type="entry name" value="HTH_XRE"/>
    <property type="match status" value="1"/>
</dbReference>
<dbReference type="AlphaFoldDB" id="A0A1H8BRN6"/>
<dbReference type="PANTHER" id="PTHR46630">
    <property type="entry name" value="TETRATRICOPEPTIDE REPEAT PROTEIN 29"/>
    <property type="match status" value="1"/>
</dbReference>
<evidence type="ECO:0000256" key="4">
    <source>
        <dbReference type="ARBA" id="ARBA00022803"/>
    </source>
</evidence>
<evidence type="ECO:0000256" key="5">
    <source>
        <dbReference type="ARBA" id="ARBA00038253"/>
    </source>
</evidence>
<dbReference type="Proteomes" id="UP000199695">
    <property type="component" value="Unassembled WGS sequence"/>
</dbReference>
<comment type="subcellular location">
    <subcellularLocation>
        <location evidence="1">Cytoplasm</location>
    </subcellularLocation>
</comment>
<dbReference type="SMART" id="SM00028">
    <property type="entry name" value="TPR"/>
    <property type="match status" value="6"/>
</dbReference>
<dbReference type="InterPro" id="IPR019734">
    <property type="entry name" value="TPR_rpt"/>
</dbReference>
<evidence type="ECO:0000256" key="6">
    <source>
        <dbReference type="PROSITE-ProRule" id="PRU00339"/>
    </source>
</evidence>
<feature type="repeat" description="TPR" evidence="6">
    <location>
        <begin position="254"/>
        <end position="287"/>
    </location>
</feature>
<dbReference type="Gene3D" id="1.10.260.40">
    <property type="entry name" value="lambda repressor-like DNA-binding domains"/>
    <property type="match status" value="1"/>
</dbReference>
<reference evidence="8 9" key="1">
    <citation type="submission" date="2016-10" db="EMBL/GenBank/DDBJ databases">
        <authorList>
            <person name="de Groot N.N."/>
        </authorList>
    </citation>
    <scope>NUCLEOTIDE SEQUENCE [LARGE SCALE GENOMIC DNA]</scope>
    <source>
        <strain evidence="8 9">DSM 46701</strain>
    </source>
</reference>
<dbReference type="InterPro" id="IPR010982">
    <property type="entry name" value="Lambda_DNA-bd_dom_sf"/>
</dbReference>
<proteinExistence type="inferred from homology"/>
<dbReference type="STRING" id="1173111.SAMN05444955_102326"/>
<dbReference type="Pfam" id="PF13424">
    <property type="entry name" value="TPR_12"/>
    <property type="match status" value="1"/>
</dbReference>
<dbReference type="Pfam" id="PF01381">
    <property type="entry name" value="HTH_3"/>
    <property type="match status" value="1"/>
</dbReference>
<evidence type="ECO:0000313" key="8">
    <source>
        <dbReference type="EMBL" id="SEM85525.1"/>
    </source>
</evidence>
<sequence>MLANNQKEHPFCLGARNDAMRIGYKIRKLRSEAGLTQSQLAEGIVSRSYLSQIEQGQVEPSYNLLVKLARRLNTSVEKLSDPPLDRDFLPIQVQKAIKQAENHVERGEYEKAAKFLERSWFQSPDDLDPAQKGILRWIQGKIHEKKHDFSKAVSYYSESVSCLEMIYPNEILVRSLVSLGKVYSKMDQDEMSLQVLQKAYRLLISEQITGPVQISLLINLGMVHGKLGEHVSAVYFLTEAMKLNETTDSYFKAGRIYMALGVCYMELNRFQESIDAFEKAVYAFKLTNDQENEAGTYTNLGILFLRNQNYDPSVMYFKRAIHLYQQMGYLRLKRNTMMKLAQTHFYHGDFEAAAKECEAIFAENQGETEILRRAYELMGDIEFQRKNFTLSLNYYDRSLSCAKEGTSNRENHHLIIKKAKIYYQTGKYEQASILIDQLN</sequence>
<evidence type="ECO:0000259" key="7">
    <source>
        <dbReference type="PROSITE" id="PS50943"/>
    </source>
</evidence>
<dbReference type="EMBL" id="FOCQ01000002">
    <property type="protein sequence ID" value="SEM85525.1"/>
    <property type="molecule type" value="Genomic_DNA"/>
</dbReference>
<accession>A0A1H8BRN6</accession>